<dbReference type="PANTHER" id="PTHR24421:SF10">
    <property type="entry name" value="NITRATE_NITRITE SENSOR PROTEIN NARQ"/>
    <property type="match status" value="1"/>
</dbReference>
<comment type="catalytic activity">
    <reaction evidence="1">
        <text>ATP + protein L-histidine = ADP + protein N-phospho-L-histidine.</text>
        <dbReference type="EC" id="2.7.13.3"/>
    </reaction>
</comment>
<evidence type="ECO:0000256" key="4">
    <source>
        <dbReference type="ARBA" id="ARBA00022777"/>
    </source>
</evidence>
<keyword evidence="6" id="KW-1133">Transmembrane helix</keyword>
<feature type="chain" id="PRO_5047209545" description="histidine kinase" evidence="7">
    <location>
        <begin position="20"/>
        <end position="929"/>
    </location>
</feature>
<dbReference type="InterPro" id="IPR036890">
    <property type="entry name" value="HATPase_C_sf"/>
</dbReference>
<evidence type="ECO:0000256" key="1">
    <source>
        <dbReference type="ARBA" id="ARBA00000085"/>
    </source>
</evidence>
<evidence type="ECO:0000313" key="8">
    <source>
        <dbReference type="EMBL" id="MBC8754396.1"/>
    </source>
</evidence>
<dbReference type="Gene3D" id="2.130.10.10">
    <property type="entry name" value="YVTN repeat-like/Quinoprotein amine dehydrogenase"/>
    <property type="match status" value="2"/>
</dbReference>
<dbReference type="InterPro" id="IPR015943">
    <property type="entry name" value="WD40/YVTN_repeat-like_dom_sf"/>
</dbReference>
<gene>
    <name evidence="8" type="ORF">H2O64_06915</name>
</gene>
<proteinExistence type="predicted"/>
<accession>A0ABR7Q748</accession>
<evidence type="ECO:0000256" key="5">
    <source>
        <dbReference type="ARBA" id="ARBA00023012"/>
    </source>
</evidence>
<dbReference type="Pfam" id="PF07494">
    <property type="entry name" value="Reg_prop"/>
    <property type="match status" value="1"/>
</dbReference>
<dbReference type="Gene3D" id="3.30.565.10">
    <property type="entry name" value="Histidine kinase-like ATPase, C-terminal domain"/>
    <property type="match status" value="1"/>
</dbReference>
<dbReference type="InterPro" id="IPR011110">
    <property type="entry name" value="Reg_prop"/>
</dbReference>
<keyword evidence="3" id="KW-0808">Transferase</keyword>
<sequence length="929" mass="108970">MKKIIASIVCVLSCFVVQAQYWTTQHFNVENGLPDNYVFAFEKFQEEIYVATDGGLVTFDGIDCKILNKKEIRYPVSLLNAKDSILYIGSWLDGIIAKNNKKLKNIYPFRINRILKNKDKSLIYNTYQRISFLALNERSQIDTLIELDSINTTRRLAIDNSAIYLSEHKTISQYNWKGKKEREFNHGFTSDVEAINSIDGFIFYSDNEGNLSWSPKLNPTQKTTHHFEKPYTIKCIKSYKKQQILVQFNHRAERNSIYLITFDETYSKIINMDAILTIKNGISDIFVDQETIYIAVYGDGFYKLFPSIIKSYHKTAYQIPVPKFSFENTAGNMVFATENVSYTLQEKDTFIQQKNPFRFNTVFEFGGKRYFSSHENLYNDSLKIINDSRVDNILFAKAKDTLLYSKYWLSRNHNGECEDIYCIEYNYNDKKVNTGIFFKNKVYLGTQNGIRKFIKNEVDVWERTEDSILQKNFQQRVIRSFSIHKNQLLITTPYEAYKYDETNISPLLFTEEDIYINATFVDAQNRIYFGTNKGFWVLTDNYKYHFNTKNGTNSDNIYSFYQDRKGIIWIISGNGIMEFNPALLDITLPPKIEIDQKNIQNDHALLHFKSSTRHFPEAVLFEYKINNTDWRKLQHKQLEMSSLKPGDYTVSFRGKHINSEWSIPETFQFNISPKWYQITVIKIFIFGIITFLLFGFLWYRLRVIKRRNEILSNEINKRIFFEHKVENLREEIARDFHDEIGNNIASVIGLSNNLKHSEKVPSPKIDKIASLSKEIYHTAKDFVWSLNPKNNNIESLCKYLRDYGENFFDLFDEIDFLYLEIDIIPIDISYVKSRNIILAYKEILANIINHSQATKVVFKTYLDGHLFTIQIQDNGIGFDNSSSTSGNGLKNIKKRMEMINAEMDIEKVAGVFYTFTLDLKEEFYNTEEL</sequence>
<protein>
    <recommendedName>
        <fullName evidence="2">histidine kinase</fullName>
        <ecNumber evidence="2">2.7.13.3</ecNumber>
    </recommendedName>
</protein>
<keyword evidence="7" id="KW-0732">Signal</keyword>
<reference evidence="8 9" key="1">
    <citation type="submission" date="2020-07" db="EMBL/GenBank/DDBJ databases">
        <title>Description of Kordia aestuariivivens sp. nov., isolated from a tidal flat.</title>
        <authorList>
            <person name="Park S."/>
            <person name="Yoon J.-H."/>
        </authorList>
    </citation>
    <scope>NUCLEOTIDE SEQUENCE [LARGE SCALE GENOMIC DNA]</scope>
    <source>
        <strain evidence="8 9">YSTF-M3</strain>
    </source>
</reference>
<keyword evidence="5" id="KW-0902">Two-component regulatory system</keyword>
<dbReference type="RefSeq" id="WP_187561436.1">
    <property type="nucleotide sequence ID" value="NZ_JACGWS010000003.1"/>
</dbReference>
<feature type="signal peptide" evidence="7">
    <location>
        <begin position="1"/>
        <end position="19"/>
    </location>
</feature>
<evidence type="ECO:0000256" key="2">
    <source>
        <dbReference type="ARBA" id="ARBA00012438"/>
    </source>
</evidence>
<keyword evidence="6" id="KW-0472">Membrane</keyword>
<evidence type="ECO:0000313" key="9">
    <source>
        <dbReference type="Proteomes" id="UP000619238"/>
    </source>
</evidence>
<evidence type="ECO:0000256" key="3">
    <source>
        <dbReference type="ARBA" id="ARBA00022679"/>
    </source>
</evidence>
<keyword evidence="4" id="KW-0418">Kinase</keyword>
<comment type="caution">
    <text evidence="8">The sequence shown here is derived from an EMBL/GenBank/DDBJ whole genome shotgun (WGS) entry which is preliminary data.</text>
</comment>
<dbReference type="InterPro" id="IPR050482">
    <property type="entry name" value="Sensor_HK_TwoCompSys"/>
</dbReference>
<keyword evidence="9" id="KW-1185">Reference proteome</keyword>
<dbReference type="SUPFAM" id="SSF55874">
    <property type="entry name" value="ATPase domain of HSP90 chaperone/DNA topoisomerase II/histidine kinase"/>
    <property type="match status" value="1"/>
</dbReference>
<dbReference type="EC" id="2.7.13.3" evidence="2"/>
<evidence type="ECO:0000256" key="7">
    <source>
        <dbReference type="SAM" id="SignalP"/>
    </source>
</evidence>
<organism evidence="8 9">
    <name type="scientific">Kordia aestuariivivens</name>
    <dbReference type="NCBI Taxonomy" id="2759037"/>
    <lineage>
        <taxon>Bacteria</taxon>
        <taxon>Pseudomonadati</taxon>
        <taxon>Bacteroidota</taxon>
        <taxon>Flavobacteriia</taxon>
        <taxon>Flavobacteriales</taxon>
        <taxon>Flavobacteriaceae</taxon>
        <taxon>Kordia</taxon>
    </lineage>
</organism>
<dbReference type="EMBL" id="JACGWS010000003">
    <property type="protein sequence ID" value="MBC8754396.1"/>
    <property type="molecule type" value="Genomic_DNA"/>
</dbReference>
<dbReference type="Proteomes" id="UP000619238">
    <property type="component" value="Unassembled WGS sequence"/>
</dbReference>
<name>A0ABR7Q748_9FLAO</name>
<evidence type="ECO:0000256" key="6">
    <source>
        <dbReference type="SAM" id="Phobius"/>
    </source>
</evidence>
<dbReference type="PANTHER" id="PTHR24421">
    <property type="entry name" value="NITRATE/NITRITE SENSOR PROTEIN NARX-RELATED"/>
    <property type="match status" value="1"/>
</dbReference>
<keyword evidence="6" id="KW-0812">Transmembrane</keyword>
<feature type="transmembrane region" description="Helical" evidence="6">
    <location>
        <begin position="675"/>
        <end position="699"/>
    </location>
</feature>